<proteinExistence type="predicted"/>
<dbReference type="EMBL" id="JAAIUW010000008">
    <property type="protein sequence ID" value="KAF7818367.1"/>
    <property type="molecule type" value="Genomic_DNA"/>
</dbReference>
<name>A0A834TAN0_9FABA</name>
<organism evidence="1 2">
    <name type="scientific">Senna tora</name>
    <dbReference type="NCBI Taxonomy" id="362788"/>
    <lineage>
        <taxon>Eukaryota</taxon>
        <taxon>Viridiplantae</taxon>
        <taxon>Streptophyta</taxon>
        <taxon>Embryophyta</taxon>
        <taxon>Tracheophyta</taxon>
        <taxon>Spermatophyta</taxon>
        <taxon>Magnoliopsida</taxon>
        <taxon>eudicotyledons</taxon>
        <taxon>Gunneridae</taxon>
        <taxon>Pentapetalae</taxon>
        <taxon>rosids</taxon>
        <taxon>fabids</taxon>
        <taxon>Fabales</taxon>
        <taxon>Fabaceae</taxon>
        <taxon>Caesalpinioideae</taxon>
        <taxon>Cassia clade</taxon>
        <taxon>Senna</taxon>
    </lineage>
</organism>
<comment type="caution">
    <text evidence="1">The sequence shown here is derived from an EMBL/GenBank/DDBJ whole genome shotgun (WGS) entry which is preliminary data.</text>
</comment>
<keyword evidence="2" id="KW-1185">Reference proteome</keyword>
<reference evidence="1" key="1">
    <citation type="submission" date="2020-09" db="EMBL/GenBank/DDBJ databases">
        <title>Genome-Enabled Discovery of Anthraquinone Biosynthesis in Senna tora.</title>
        <authorList>
            <person name="Kang S.-H."/>
            <person name="Pandey R.P."/>
            <person name="Lee C.-M."/>
            <person name="Sim J.-S."/>
            <person name="Jeong J.-T."/>
            <person name="Choi B.-S."/>
            <person name="Jung M."/>
            <person name="Ginzburg D."/>
            <person name="Zhao K."/>
            <person name="Won S.Y."/>
            <person name="Oh T.-J."/>
            <person name="Yu Y."/>
            <person name="Kim N.-H."/>
            <person name="Lee O.R."/>
            <person name="Lee T.-H."/>
            <person name="Bashyal P."/>
            <person name="Kim T.-S."/>
            <person name="Lee W.-H."/>
            <person name="Kawkins C."/>
            <person name="Kim C.-K."/>
            <person name="Kim J.S."/>
            <person name="Ahn B.O."/>
            <person name="Rhee S.Y."/>
            <person name="Sohng J.K."/>
        </authorList>
    </citation>
    <scope>NUCLEOTIDE SEQUENCE</scope>
    <source>
        <tissue evidence="1">Leaf</tissue>
    </source>
</reference>
<accession>A0A834TAN0</accession>
<gene>
    <name evidence="1" type="ORF">G2W53_023822</name>
</gene>
<sequence>MSSKMTMSELSLATSVPWMPIESPTSASFRAAIAFAVNMLSPVIILISTPASLQASTAFFTSGRHGSLRPAIPSKVNPSSLRVCSLSEFSAPFQCTRMVLSPSFFIATPLRFFSELNVSTWITVYFCFSSSMFMPNSDTAHKRIAFSVGLPEISEPIVSQAESFLTMACSAIILFMEYASVRVTANGRPSGIATTTIVTAVETIRKTALNTSSISVFLPTKATVRPTFPIEEVSLSRRACNGVLSLVSRVMELIISPQAVFVPTELLSAETTTTKKTATNMLPPSYHPSCPPFSLMPKPRERPAQTRRMRIVVSLKASSTKCRKPFGGGLWIGSKSRGNSFNSSKYSKSFHLIIMGRSKRRVNNFTIHMLLQRAWFNYIESNSGRSGWEEFSVMKVISLGCDLLSKGKHYPCRINCSQSKTPSFFGRDSGDGGGDFKEQGAISSHAGVL</sequence>
<evidence type="ECO:0000313" key="2">
    <source>
        <dbReference type="Proteomes" id="UP000634136"/>
    </source>
</evidence>
<dbReference type="AlphaFoldDB" id="A0A834TAN0"/>
<protein>
    <submittedName>
        <fullName evidence="1">Uncharacterized protein</fullName>
    </submittedName>
</protein>
<evidence type="ECO:0000313" key="1">
    <source>
        <dbReference type="EMBL" id="KAF7818367.1"/>
    </source>
</evidence>
<dbReference type="OrthoDB" id="10638498at2759"/>
<dbReference type="Proteomes" id="UP000634136">
    <property type="component" value="Unassembled WGS sequence"/>
</dbReference>